<evidence type="ECO:0000313" key="3">
    <source>
        <dbReference type="EMBL" id="CBK42816.1"/>
    </source>
</evidence>
<feature type="region of interest" description="Disordered" evidence="2">
    <location>
        <begin position="261"/>
        <end position="282"/>
    </location>
</feature>
<reference evidence="3 4" key="1">
    <citation type="journal article" date="2010" name="Proc. Natl. Acad. Sci. U.S.A.">
        <title>A Nitrospira metagenome illuminates the physiology and evolution of globally important nitrite-oxidizing bacteria.</title>
        <authorList>
            <person name="Lucker S."/>
            <person name="Wagner M."/>
            <person name="Maixner F."/>
            <person name="Pelletier E."/>
            <person name="Koch H."/>
            <person name="Vacherie B."/>
            <person name="Rattei T."/>
            <person name="Sinninghe Damste J."/>
            <person name="Spieck E."/>
            <person name="Le Paslier D."/>
            <person name="Daims H."/>
        </authorList>
    </citation>
    <scope>NUCLEOTIDE SEQUENCE [LARGE SCALE GENOMIC DNA]</scope>
</reference>
<dbReference type="EMBL" id="FP929003">
    <property type="protein sequence ID" value="CBK42816.1"/>
    <property type="molecule type" value="Genomic_DNA"/>
</dbReference>
<dbReference type="Pfam" id="PF00378">
    <property type="entry name" value="ECH_1"/>
    <property type="match status" value="1"/>
</dbReference>
<dbReference type="AlphaFoldDB" id="D8PHS9"/>
<dbReference type="STRING" id="330214.NIDE3122"/>
<keyword evidence="3" id="KW-0456">Lyase</keyword>
<proteinExistence type="inferred from homology"/>
<dbReference type="Proteomes" id="UP000001660">
    <property type="component" value="Chromosome"/>
</dbReference>
<name>D8PHS9_9BACT</name>
<protein>
    <submittedName>
        <fullName evidence="3">Putative Enoyl-CoA hydratase</fullName>
        <ecNumber evidence="3">4.2.1.17</ecNumber>
    </submittedName>
</protein>
<sequence>MRRYTTLAMESRGDIRCITLNRPERRNAFDNRMMSELIQAFDESAQEPSLRGILLSSAGPVFCAGADLQWMQPTSPVSDAQATDDAHRLTRMYRAIDGSPCPVIARVQGPAFGGGLGLMAVCDIVVAAEDATFSLSEARLGLIPAVIAPFLLRKAGESFLRRYALTGETFTTAVAHRFGLVHDVVSQSDLDDRITELIDTIMRVAPRATRATKELVLKIRPLPDQEREMSCAEANASARCGSEAVEGLRAFVEKRLPQWAVGQAQPSERKRPKEHHVASRPT</sequence>
<dbReference type="KEGG" id="nde:NIDE3122"/>
<dbReference type="Gene3D" id="1.10.12.10">
    <property type="entry name" value="Lyase 2-enoyl-coa Hydratase, Chain A, domain 2"/>
    <property type="match status" value="1"/>
</dbReference>
<comment type="similarity">
    <text evidence="1">Belongs to the enoyl-CoA hydratase/isomerase family.</text>
</comment>
<dbReference type="GO" id="GO:0004300">
    <property type="term" value="F:enoyl-CoA hydratase activity"/>
    <property type="evidence" value="ECO:0007669"/>
    <property type="project" value="UniProtKB-EC"/>
</dbReference>
<dbReference type="InterPro" id="IPR001753">
    <property type="entry name" value="Enoyl-CoA_hydra/iso"/>
</dbReference>
<gene>
    <name evidence="3" type="ORF">NIDE3122</name>
</gene>
<dbReference type="eggNOG" id="COG1024">
    <property type="taxonomic scope" value="Bacteria"/>
</dbReference>
<dbReference type="EC" id="4.2.1.17" evidence="3"/>
<accession>D8PHS9</accession>
<dbReference type="SUPFAM" id="SSF52096">
    <property type="entry name" value="ClpP/crotonase"/>
    <property type="match status" value="1"/>
</dbReference>
<feature type="compositionally biased region" description="Basic and acidic residues" evidence="2">
    <location>
        <begin position="267"/>
        <end position="282"/>
    </location>
</feature>
<evidence type="ECO:0000256" key="2">
    <source>
        <dbReference type="SAM" id="MobiDB-lite"/>
    </source>
</evidence>
<organism evidence="3 4">
    <name type="scientific">Nitrospira defluvii</name>
    <dbReference type="NCBI Taxonomy" id="330214"/>
    <lineage>
        <taxon>Bacteria</taxon>
        <taxon>Pseudomonadati</taxon>
        <taxon>Nitrospirota</taxon>
        <taxon>Nitrospiria</taxon>
        <taxon>Nitrospirales</taxon>
        <taxon>Nitrospiraceae</taxon>
        <taxon>Nitrospira</taxon>
    </lineage>
</organism>
<dbReference type="PANTHER" id="PTHR42964">
    <property type="entry name" value="ENOYL-COA HYDRATASE"/>
    <property type="match status" value="1"/>
</dbReference>
<dbReference type="InterPro" id="IPR029045">
    <property type="entry name" value="ClpP/crotonase-like_dom_sf"/>
</dbReference>
<dbReference type="PANTHER" id="PTHR42964:SF1">
    <property type="entry name" value="POLYKETIDE BIOSYNTHESIS ENOYL-COA HYDRATASE PKSH-RELATED"/>
    <property type="match status" value="1"/>
</dbReference>
<dbReference type="HOGENOM" id="CLU_009834_7_3_0"/>
<evidence type="ECO:0000313" key="4">
    <source>
        <dbReference type="Proteomes" id="UP000001660"/>
    </source>
</evidence>
<dbReference type="InterPro" id="IPR014748">
    <property type="entry name" value="Enoyl-CoA_hydra_C"/>
</dbReference>
<dbReference type="InterPro" id="IPR051683">
    <property type="entry name" value="Enoyl-CoA_Hydratase/Isomerase"/>
</dbReference>
<dbReference type="CDD" id="cd06558">
    <property type="entry name" value="crotonase-like"/>
    <property type="match status" value="1"/>
</dbReference>
<keyword evidence="4" id="KW-1185">Reference proteome</keyword>
<dbReference type="Gene3D" id="3.90.226.10">
    <property type="entry name" value="2-enoyl-CoA Hydratase, Chain A, domain 1"/>
    <property type="match status" value="1"/>
</dbReference>
<evidence type="ECO:0000256" key="1">
    <source>
        <dbReference type="ARBA" id="ARBA00005254"/>
    </source>
</evidence>
<dbReference type="OrthoDB" id="9774843at2"/>